<proteinExistence type="predicted"/>
<feature type="transmembrane region" description="Helical" evidence="1">
    <location>
        <begin position="47"/>
        <end position="69"/>
    </location>
</feature>
<feature type="transmembrane region" description="Helical" evidence="1">
    <location>
        <begin position="6"/>
        <end position="26"/>
    </location>
</feature>
<dbReference type="EnsemblMetazoa" id="CapteT131189">
    <property type="protein sequence ID" value="CapteP131189"/>
    <property type="gene ID" value="CapteG131189"/>
</dbReference>
<feature type="transmembrane region" description="Helical" evidence="1">
    <location>
        <begin position="75"/>
        <end position="97"/>
    </location>
</feature>
<dbReference type="HOGENOM" id="CLU_2326595_0_0_1"/>
<evidence type="ECO:0000313" key="3">
    <source>
        <dbReference type="EnsemblMetazoa" id="CapteP131189"/>
    </source>
</evidence>
<dbReference type="EMBL" id="KB304543">
    <property type="protein sequence ID" value="ELU01951.1"/>
    <property type="molecule type" value="Genomic_DNA"/>
</dbReference>
<keyword evidence="1" id="KW-0472">Membrane</keyword>
<evidence type="ECO:0000313" key="4">
    <source>
        <dbReference type="Proteomes" id="UP000014760"/>
    </source>
</evidence>
<dbReference type="Proteomes" id="UP000014760">
    <property type="component" value="Unassembled WGS sequence"/>
</dbReference>
<reference evidence="3" key="3">
    <citation type="submission" date="2015-06" db="UniProtKB">
        <authorList>
            <consortium name="EnsemblMetazoa"/>
        </authorList>
    </citation>
    <scope>IDENTIFICATION</scope>
</reference>
<dbReference type="OMA" id="NIFTHGI"/>
<reference evidence="2 4" key="2">
    <citation type="journal article" date="2013" name="Nature">
        <title>Insights into bilaterian evolution from three spiralian genomes.</title>
        <authorList>
            <person name="Simakov O."/>
            <person name="Marletaz F."/>
            <person name="Cho S.J."/>
            <person name="Edsinger-Gonzales E."/>
            <person name="Havlak P."/>
            <person name="Hellsten U."/>
            <person name="Kuo D.H."/>
            <person name="Larsson T."/>
            <person name="Lv J."/>
            <person name="Arendt D."/>
            <person name="Savage R."/>
            <person name="Osoegawa K."/>
            <person name="de Jong P."/>
            <person name="Grimwood J."/>
            <person name="Chapman J.A."/>
            <person name="Shapiro H."/>
            <person name="Aerts A."/>
            <person name="Otillar R.P."/>
            <person name="Terry A.Y."/>
            <person name="Boore J.L."/>
            <person name="Grigoriev I.V."/>
            <person name="Lindberg D.R."/>
            <person name="Seaver E.C."/>
            <person name="Weisblat D.A."/>
            <person name="Putnam N.H."/>
            <person name="Rokhsar D.S."/>
        </authorList>
    </citation>
    <scope>NUCLEOTIDE SEQUENCE</scope>
    <source>
        <strain evidence="2 4">I ESC-2004</strain>
    </source>
</reference>
<reference evidence="4" key="1">
    <citation type="submission" date="2012-12" db="EMBL/GenBank/DDBJ databases">
        <authorList>
            <person name="Hellsten U."/>
            <person name="Grimwood J."/>
            <person name="Chapman J.A."/>
            <person name="Shapiro H."/>
            <person name="Aerts A."/>
            <person name="Otillar R.P."/>
            <person name="Terry A.Y."/>
            <person name="Boore J.L."/>
            <person name="Simakov O."/>
            <person name="Marletaz F."/>
            <person name="Cho S.-J."/>
            <person name="Edsinger-Gonzales E."/>
            <person name="Havlak P."/>
            <person name="Kuo D.-H."/>
            <person name="Larsson T."/>
            <person name="Lv J."/>
            <person name="Arendt D."/>
            <person name="Savage R."/>
            <person name="Osoegawa K."/>
            <person name="de Jong P."/>
            <person name="Lindberg D.R."/>
            <person name="Seaver E.C."/>
            <person name="Weisblat D.A."/>
            <person name="Putnam N.H."/>
            <person name="Grigoriev I.V."/>
            <person name="Rokhsar D.S."/>
        </authorList>
    </citation>
    <scope>NUCLEOTIDE SEQUENCE</scope>
    <source>
        <strain evidence="4">I ESC-2004</strain>
    </source>
</reference>
<dbReference type="AlphaFoldDB" id="R7U761"/>
<evidence type="ECO:0000313" key="2">
    <source>
        <dbReference type="EMBL" id="ELU01951.1"/>
    </source>
</evidence>
<dbReference type="OrthoDB" id="186812at2759"/>
<gene>
    <name evidence="2" type="ORF">CAPTEDRAFT_131189</name>
</gene>
<keyword evidence="1" id="KW-0812">Transmembrane</keyword>
<accession>R7U761</accession>
<evidence type="ECO:0000256" key="1">
    <source>
        <dbReference type="SAM" id="Phobius"/>
    </source>
</evidence>
<keyword evidence="4" id="KW-1185">Reference proteome</keyword>
<protein>
    <recommendedName>
        <fullName evidence="5">Monocyte to macrophage differentiation factor 2</fullName>
    </recommendedName>
</protein>
<sequence length="99" mass="10829">MLCTSTSGPLCYGLLVIKLFVFFRFMNGRAKPGTAYVPTRVEQLANMVTHGLWIPPSVLGIGWMLYLASTPLQSLAALVYGLALIALFSVSTIFHTISY</sequence>
<dbReference type="EMBL" id="AMQN01046460">
    <property type="status" value="NOT_ANNOTATED_CDS"/>
    <property type="molecule type" value="Genomic_DNA"/>
</dbReference>
<dbReference type="STRING" id="283909.R7U761"/>
<keyword evidence="1" id="KW-1133">Transmembrane helix</keyword>
<organism evidence="2">
    <name type="scientific">Capitella teleta</name>
    <name type="common">Polychaete worm</name>
    <dbReference type="NCBI Taxonomy" id="283909"/>
    <lineage>
        <taxon>Eukaryota</taxon>
        <taxon>Metazoa</taxon>
        <taxon>Spiralia</taxon>
        <taxon>Lophotrochozoa</taxon>
        <taxon>Annelida</taxon>
        <taxon>Polychaeta</taxon>
        <taxon>Sedentaria</taxon>
        <taxon>Scolecida</taxon>
        <taxon>Capitellidae</taxon>
        <taxon>Capitella</taxon>
    </lineage>
</organism>
<evidence type="ECO:0008006" key="5">
    <source>
        <dbReference type="Google" id="ProtNLM"/>
    </source>
</evidence>
<feature type="non-terminal residue" evidence="2">
    <location>
        <position position="99"/>
    </location>
</feature>
<name>R7U761_CAPTE</name>